<dbReference type="AlphaFoldDB" id="A0A0C2W088"/>
<reference evidence="2 3" key="1">
    <citation type="submission" date="2015-01" db="EMBL/GenBank/DDBJ databases">
        <title>Genome sequencing of Jeotgalibacillus soli.</title>
        <authorList>
            <person name="Goh K.M."/>
            <person name="Chan K.-G."/>
            <person name="Yaakop A.S."/>
            <person name="Ee R."/>
            <person name="Gan H.M."/>
            <person name="Chan C.S."/>
        </authorList>
    </citation>
    <scope>NUCLEOTIDE SEQUENCE [LARGE SCALE GENOMIC DNA]</scope>
    <source>
        <strain evidence="2 3">P9</strain>
    </source>
</reference>
<sequence>MADKKKSEELLDKAVKTVKSDSDEEKTAVEKTVEELREYNEENEEKEKDK</sequence>
<feature type="coiled-coil region" evidence="1">
    <location>
        <begin position="22"/>
        <end position="49"/>
    </location>
</feature>
<comment type="caution">
    <text evidence="2">The sequence shown here is derived from an EMBL/GenBank/DDBJ whole genome shotgun (WGS) entry which is preliminary data.</text>
</comment>
<evidence type="ECO:0000256" key="1">
    <source>
        <dbReference type="SAM" id="Coils"/>
    </source>
</evidence>
<gene>
    <name evidence="2" type="ORF">KP78_10660</name>
</gene>
<keyword evidence="1" id="KW-0175">Coiled coil</keyword>
<dbReference type="RefSeq" id="WP_157841447.1">
    <property type="nucleotide sequence ID" value="NZ_JXRP01000009.1"/>
</dbReference>
<accession>A0A0C2W088</accession>
<dbReference type="EMBL" id="JXRP01000009">
    <property type="protein sequence ID" value="KIL49598.1"/>
    <property type="molecule type" value="Genomic_DNA"/>
</dbReference>
<dbReference type="PATRIC" id="fig|889306.3.peg.1072"/>
<evidence type="ECO:0000313" key="3">
    <source>
        <dbReference type="Proteomes" id="UP000031938"/>
    </source>
</evidence>
<keyword evidence="3" id="KW-1185">Reference proteome</keyword>
<protein>
    <submittedName>
        <fullName evidence="2">Uncharacterized protein</fullName>
    </submittedName>
</protein>
<evidence type="ECO:0000313" key="2">
    <source>
        <dbReference type="EMBL" id="KIL49598.1"/>
    </source>
</evidence>
<proteinExistence type="predicted"/>
<dbReference type="Proteomes" id="UP000031938">
    <property type="component" value="Unassembled WGS sequence"/>
</dbReference>
<name>A0A0C2W088_9BACL</name>
<organism evidence="2 3">
    <name type="scientific">Jeotgalibacillus soli</name>
    <dbReference type="NCBI Taxonomy" id="889306"/>
    <lineage>
        <taxon>Bacteria</taxon>
        <taxon>Bacillati</taxon>
        <taxon>Bacillota</taxon>
        <taxon>Bacilli</taxon>
        <taxon>Bacillales</taxon>
        <taxon>Caryophanaceae</taxon>
        <taxon>Jeotgalibacillus</taxon>
    </lineage>
</organism>